<keyword evidence="4" id="KW-1185">Reference proteome</keyword>
<feature type="region of interest" description="Disordered" evidence="2">
    <location>
        <begin position="1"/>
        <end position="32"/>
    </location>
</feature>
<dbReference type="EMBL" id="FUIG01000046">
    <property type="protein sequence ID" value="SJM34068.1"/>
    <property type="molecule type" value="Genomic_DNA"/>
</dbReference>
<organism evidence="3 4">
    <name type="scientific">Mesorhizobium delmotii</name>
    <dbReference type="NCBI Taxonomy" id="1631247"/>
    <lineage>
        <taxon>Bacteria</taxon>
        <taxon>Pseudomonadati</taxon>
        <taxon>Pseudomonadota</taxon>
        <taxon>Alphaproteobacteria</taxon>
        <taxon>Hyphomicrobiales</taxon>
        <taxon>Phyllobacteriaceae</taxon>
        <taxon>Mesorhizobium</taxon>
    </lineage>
</organism>
<feature type="compositionally biased region" description="Basic and acidic residues" evidence="2">
    <location>
        <begin position="12"/>
        <end position="32"/>
    </location>
</feature>
<protein>
    <recommendedName>
        <fullName evidence="1">Segregation and condensation protein A</fullName>
    </recommendedName>
</protein>
<evidence type="ECO:0000313" key="3">
    <source>
        <dbReference type="EMBL" id="SJM34068.1"/>
    </source>
</evidence>
<dbReference type="AlphaFoldDB" id="A0A2P9ASC2"/>
<evidence type="ECO:0000313" key="4">
    <source>
        <dbReference type="Proteomes" id="UP000245698"/>
    </source>
</evidence>
<evidence type="ECO:0000256" key="2">
    <source>
        <dbReference type="SAM" id="MobiDB-lite"/>
    </source>
</evidence>
<gene>
    <name evidence="3" type="ORF">BQ8482_380251</name>
</gene>
<evidence type="ECO:0000256" key="1">
    <source>
        <dbReference type="ARBA" id="ARBA00044777"/>
    </source>
</evidence>
<dbReference type="PANTHER" id="PTHR33969">
    <property type="entry name" value="SEGREGATION AND CONDENSATION PROTEIN A"/>
    <property type="match status" value="1"/>
</dbReference>
<dbReference type="InterPro" id="IPR003768">
    <property type="entry name" value="ScpA"/>
</dbReference>
<sequence>MGAGFSEQIMVKQEDRSKGKRQEVAETLDNKAGKAAPMDRLWGENDDSRLTGDPALVVDVDGFEGPLDLLLHLARNQKVDLSRISILALAEQYLAFVEKVRALRLELAADYLVMAAWLAFLKSKLLIPKQPGDDGESGEELAAVLQFRLKRLEAIRDAAARLVNRNRLGRDVFARGMPEMVIVEKRNAYSASLYDLLTAYAAQRQKQAITNVTIARRGVWSLKDARDILNRLIGSLADWKALDSFLIEYLTDPDERRTAIASSFAATLELVREGKMEMRQDEVFAPLYLRGRAQGIRAVEVAS</sequence>
<dbReference type="Gene3D" id="6.10.250.2410">
    <property type="match status" value="1"/>
</dbReference>
<dbReference type="PANTHER" id="PTHR33969:SF2">
    <property type="entry name" value="SEGREGATION AND CONDENSATION PROTEIN A"/>
    <property type="match status" value="1"/>
</dbReference>
<dbReference type="Proteomes" id="UP000245698">
    <property type="component" value="Unassembled WGS sequence"/>
</dbReference>
<reference evidence="4" key="1">
    <citation type="submission" date="2016-12" db="EMBL/GenBank/DDBJ databases">
        <authorList>
            <person name="Brunel B."/>
        </authorList>
    </citation>
    <scope>NUCLEOTIDE SEQUENCE [LARGE SCALE GENOMIC DNA]</scope>
</reference>
<proteinExistence type="predicted"/>
<dbReference type="Pfam" id="PF02616">
    <property type="entry name" value="SMC_ScpA"/>
    <property type="match status" value="1"/>
</dbReference>
<accession>A0A2P9ASC2</accession>
<name>A0A2P9ASC2_9HYPH</name>